<evidence type="ECO:0000313" key="2">
    <source>
        <dbReference type="EMBL" id="KIM29419.1"/>
    </source>
</evidence>
<organism evidence="2 3">
    <name type="scientific">Serendipita vermifera MAFF 305830</name>
    <dbReference type="NCBI Taxonomy" id="933852"/>
    <lineage>
        <taxon>Eukaryota</taxon>
        <taxon>Fungi</taxon>
        <taxon>Dikarya</taxon>
        <taxon>Basidiomycota</taxon>
        <taxon>Agaricomycotina</taxon>
        <taxon>Agaricomycetes</taxon>
        <taxon>Sebacinales</taxon>
        <taxon>Serendipitaceae</taxon>
        <taxon>Serendipita</taxon>
    </lineage>
</organism>
<feature type="compositionally biased region" description="Basic and acidic residues" evidence="1">
    <location>
        <begin position="131"/>
        <end position="142"/>
    </location>
</feature>
<evidence type="ECO:0000256" key="1">
    <source>
        <dbReference type="SAM" id="MobiDB-lite"/>
    </source>
</evidence>
<dbReference type="Proteomes" id="UP000054097">
    <property type="component" value="Unassembled WGS sequence"/>
</dbReference>
<reference evidence="3" key="2">
    <citation type="submission" date="2015-01" db="EMBL/GenBank/DDBJ databases">
        <title>Evolutionary Origins and Diversification of the Mycorrhizal Mutualists.</title>
        <authorList>
            <consortium name="DOE Joint Genome Institute"/>
            <consortium name="Mycorrhizal Genomics Consortium"/>
            <person name="Kohler A."/>
            <person name="Kuo A."/>
            <person name="Nagy L.G."/>
            <person name="Floudas D."/>
            <person name="Copeland A."/>
            <person name="Barry K.W."/>
            <person name="Cichocki N."/>
            <person name="Veneault-Fourrey C."/>
            <person name="LaButti K."/>
            <person name="Lindquist E.A."/>
            <person name="Lipzen A."/>
            <person name="Lundell T."/>
            <person name="Morin E."/>
            <person name="Murat C."/>
            <person name="Riley R."/>
            <person name="Ohm R."/>
            <person name="Sun H."/>
            <person name="Tunlid A."/>
            <person name="Henrissat B."/>
            <person name="Grigoriev I.V."/>
            <person name="Hibbett D.S."/>
            <person name="Martin F."/>
        </authorList>
    </citation>
    <scope>NUCLEOTIDE SEQUENCE [LARGE SCALE GENOMIC DNA]</scope>
    <source>
        <strain evidence="3">MAFF 305830</strain>
    </source>
</reference>
<feature type="region of interest" description="Disordered" evidence="1">
    <location>
        <begin position="103"/>
        <end position="142"/>
    </location>
</feature>
<evidence type="ECO:0000313" key="3">
    <source>
        <dbReference type="Proteomes" id="UP000054097"/>
    </source>
</evidence>
<feature type="compositionally biased region" description="Basic and acidic residues" evidence="1">
    <location>
        <begin position="50"/>
        <end position="60"/>
    </location>
</feature>
<feature type="compositionally biased region" description="Polar residues" evidence="1">
    <location>
        <begin position="106"/>
        <end position="115"/>
    </location>
</feature>
<feature type="region of interest" description="Disordered" evidence="1">
    <location>
        <begin position="28"/>
        <end position="65"/>
    </location>
</feature>
<reference evidence="2 3" key="1">
    <citation type="submission" date="2014-04" db="EMBL/GenBank/DDBJ databases">
        <authorList>
            <consortium name="DOE Joint Genome Institute"/>
            <person name="Kuo A."/>
            <person name="Zuccaro A."/>
            <person name="Kohler A."/>
            <person name="Nagy L.G."/>
            <person name="Floudas D."/>
            <person name="Copeland A."/>
            <person name="Barry K.W."/>
            <person name="Cichocki N."/>
            <person name="Veneault-Fourrey C."/>
            <person name="LaButti K."/>
            <person name="Lindquist E.A."/>
            <person name="Lipzen A."/>
            <person name="Lundell T."/>
            <person name="Morin E."/>
            <person name="Murat C."/>
            <person name="Sun H."/>
            <person name="Tunlid A."/>
            <person name="Henrissat B."/>
            <person name="Grigoriev I.V."/>
            <person name="Hibbett D.S."/>
            <person name="Martin F."/>
            <person name="Nordberg H.P."/>
            <person name="Cantor M.N."/>
            <person name="Hua S.X."/>
        </authorList>
    </citation>
    <scope>NUCLEOTIDE SEQUENCE [LARGE SCALE GENOMIC DNA]</scope>
    <source>
        <strain evidence="2 3">MAFF 305830</strain>
    </source>
</reference>
<dbReference type="HOGENOM" id="CLU_1816984_0_0_1"/>
<dbReference type="AlphaFoldDB" id="A0A0C3BBB1"/>
<keyword evidence="3" id="KW-1185">Reference proteome</keyword>
<protein>
    <submittedName>
        <fullName evidence="2">Uncharacterized protein</fullName>
    </submittedName>
</protein>
<sequence length="142" mass="16698">MAWNYAHKSETERRRFGWRWDRCVKDDASRGRREDGFTAPVRNAEQEYASSKDEARREDGQGYEPMWRLRSEKEAERQKAIRDMEVREQLLNAREKVCVHEKLRSSPANVFPTGSSRHRERSGNPSSKFGLIDKSKYSDICS</sequence>
<name>A0A0C3BBB1_SERVB</name>
<dbReference type="EMBL" id="KN824288">
    <property type="protein sequence ID" value="KIM29419.1"/>
    <property type="molecule type" value="Genomic_DNA"/>
</dbReference>
<accession>A0A0C3BBB1</accession>
<proteinExistence type="predicted"/>
<gene>
    <name evidence="2" type="ORF">M408DRAFT_328691</name>
</gene>